<evidence type="ECO:0000313" key="3">
    <source>
        <dbReference type="EMBL" id="MBO8465403.1"/>
    </source>
</evidence>
<sequence>MKRLLFAAAALAAPFFFFSCEKPDDNGGGKEPGTGTETEAPVLNNTTEGDISVPCEGGSFSLTYTIENQVTGGQLSAKSENEWISNINYNVLGTVSFDVAANEAFEPRDGEITVEYQWPDSLLSFSVKVAQDAAPIPPYDIELAAEDFNGIYYADRMTPGSLLYFFTLSDVGFGSTGYANPNGHFVRIALLTDVAPDDMDNIVIPEGTYPLSALESYNSYYLETDASGQTSTQNAYTEFTMTVTRDGGNTVIDVDAVLDDGKTLHCTYSGEGVLDDQSVEILSTLTGDYEADFSDMAPVAAYYYGDFYGTGTGNWMIVSNGIGDGIQLDLCSSSADFSSGFAGSYTVDDSANGGTAMYGYIENNYLTGSWYVLSGIYGLEGYAPCIEGEIVITDNGNGTYTISLDCMDDNVPAYNFTGSWTGEISIVDESQYAASVTAPEAERVTAFYKSSDRDNSPKWFFQR</sequence>
<feature type="signal peptide" evidence="2">
    <location>
        <begin position="1"/>
        <end position="19"/>
    </location>
</feature>
<keyword evidence="2" id="KW-0732">Signal</keyword>
<gene>
    <name evidence="3" type="ORF">IAB93_05325</name>
</gene>
<accession>A0A9D9I592</accession>
<organism evidence="3 4">
    <name type="scientific">Candidatus Merdivivens pullistercoris</name>
    <dbReference type="NCBI Taxonomy" id="2840873"/>
    <lineage>
        <taxon>Bacteria</taxon>
        <taxon>Pseudomonadati</taxon>
        <taxon>Bacteroidota</taxon>
        <taxon>Bacteroidia</taxon>
        <taxon>Bacteroidales</taxon>
        <taxon>Muribaculaceae</taxon>
        <taxon>Muribaculaceae incertae sedis</taxon>
        <taxon>Candidatus Merdivivens</taxon>
    </lineage>
</organism>
<feature type="region of interest" description="Disordered" evidence="1">
    <location>
        <begin position="24"/>
        <end position="49"/>
    </location>
</feature>
<reference evidence="3" key="2">
    <citation type="journal article" date="2021" name="PeerJ">
        <title>Extensive microbial diversity within the chicken gut microbiome revealed by metagenomics and culture.</title>
        <authorList>
            <person name="Gilroy R."/>
            <person name="Ravi A."/>
            <person name="Getino M."/>
            <person name="Pursley I."/>
            <person name="Horton D.L."/>
            <person name="Alikhan N.F."/>
            <person name="Baker D."/>
            <person name="Gharbi K."/>
            <person name="Hall N."/>
            <person name="Watson M."/>
            <person name="Adriaenssens E.M."/>
            <person name="Foster-Nyarko E."/>
            <person name="Jarju S."/>
            <person name="Secka A."/>
            <person name="Antonio M."/>
            <person name="Oren A."/>
            <person name="Chaudhuri R.R."/>
            <person name="La Ragione R."/>
            <person name="Hildebrand F."/>
            <person name="Pallen M.J."/>
        </authorList>
    </citation>
    <scope>NUCLEOTIDE SEQUENCE</scope>
    <source>
        <strain evidence="3">10037</strain>
    </source>
</reference>
<comment type="caution">
    <text evidence="3">The sequence shown here is derived from an EMBL/GenBank/DDBJ whole genome shotgun (WGS) entry which is preliminary data.</text>
</comment>
<proteinExistence type="predicted"/>
<reference evidence="3" key="1">
    <citation type="submission" date="2020-10" db="EMBL/GenBank/DDBJ databases">
        <authorList>
            <person name="Gilroy R."/>
        </authorList>
    </citation>
    <scope>NUCLEOTIDE SEQUENCE</scope>
    <source>
        <strain evidence="3">10037</strain>
    </source>
</reference>
<dbReference type="InterPro" id="IPR013783">
    <property type="entry name" value="Ig-like_fold"/>
</dbReference>
<name>A0A9D9I592_9BACT</name>
<dbReference type="PROSITE" id="PS51257">
    <property type="entry name" value="PROKAR_LIPOPROTEIN"/>
    <property type="match status" value="1"/>
</dbReference>
<dbReference type="EMBL" id="JADIME010000055">
    <property type="protein sequence ID" value="MBO8465403.1"/>
    <property type="molecule type" value="Genomic_DNA"/>
</dbReference>
<dbReference type="Gene3D" id="2.60.40.10">
    <property type="entry name" value="Immunoglobulins"/>
    <property type="match status" value="1"/>
</dbReference>
<protein>
    <submittedName>
        <fullName evidence="3">BACON domain-containing protein</fullName>
    </submittedName>
</protein>
<dbReference type="AlphaFoldDB" id="A0A9D9I592"/>
<dbReference type="Proteomes" id="UP000823597">
    <property type="component" value="Unassembled WGS sequence"/>
</dbReference>
<evidence type="ECO:0000313" key="4">
    <source>
        <dbReference type="Proteomes" id="UP000823597"/>
    </source>
</evidence>
<evidence type="ECO:0000256" key="1">
    <source>
        <dbReference type="SAM" id="MobiDB-lite"/>
    </source>
</evidence>
<evidence type="ECO:0000256" key="2">
    <source>
        <dbReference type="SAM" id="SignalP"/>
    </source>
</evidence>
<feature type="chain" id="PRO_5038343729" evidence="2">
    <location>
        <begin position="20"/>
        <end position="463"/>
    </location>
</feature>